<evidence type="ECO:0000313" key="1">
    <source>
        <dbReference type="EMBL" id="RBQ24435.1"/>
    </source>
</evidence>
<accession>A0A366ME25</accession>
<dbReference type="Proteomes" id="UP000253099">
    <property type="component" value="Unassembled WGS sequence"/>
</dbReference>
<dbReference type="AlphaFoldDB" id="A0A366ME25"/>
<name>A0A366ME25_9EURY</name>
<gene>
    <name evidence="1" type="ORF">ALNOE001_00770</name>
</gene>
<proteinExistence type="predicted"/>
<reference evidence="1 2" key="1">
    <citation type="submission" date="2018-06" db="EMBL/GenBank/DDBJ databases">
        <title>Genomic insight into two independent archaeal endosymbiosis events.</title>
        <authorList>
            <person name="Lind A.E."/>
            <person name="Lewis W.H."/>
            <person name="Spang A."/>
            <person name="Guy L."/>
            <person name="Embley M.T."/>
            <person name="Ettema T.J.G."/>
        </authorList>
    </citation>
    <scope>NUCLEOTIDE SEQUENCE [LARGE SCALE GENOMIC DNA]</scope>
    <source>
        <strain evidence="1">NOE</strain>
    </source>
</reference>
<dbReference type="EMBL" id="NIZT01000003">
    <property type="protein sequence ID" value="RBQ24435.1"/>
    <property type="molecule type" value="Genomic_DNA"/>
</dbReference>
<protein>
    <submittedName>
        <fullName evidence="1">Uncharacterized protein</fullName>
    </submittedName>
</protein>
<organism evidence="1 2">
    <name type="scientific">Candidatus Methanobinarius endosymbioticus</name>
    <dbReference type="NCBI Taxonomy" id="2006182"/>
    <lineage>
        <taxon>Archaea</taxon>
        <taxon>Methanobacteriati</taxon>
        <taxon>Methanobacteriota</taxon>
        <taxon>Methanomada group</taxon>
        <taxon>Methanobacteria</taxon>
        <taxon>Methanobacteriales</taxon>
        <taxon>Methanobacteriaceae</taxon>
        <taxon>Candidatus Methanobinarius</taxon>
    </lineage>
</organism>
<comment type="caution">
    <text evidence="1">The sequence shown here is derived from an EMBL/GenBank/DDBJ whole genome shotgun (WGS) entry which is preliminary data.</text>
</comment>
<sequence>MKIPPQAEEIFEENEIPIINETDLDIKFFNDYA</sequence>
<evidence type="ECO:0000313" key="2">
    <source>
        <dbReference type="Proteomes" id="UP000253099"/>
    </source>
</evidence>
<keyword evidence="2" id="KW-1185">Reference proteome</keyword>